<dbReference type="InterPro" id="IPR000719">
    <property type="entry name" value="Prot_kinase_dom"/>
</dbReference>
<evidence type="ECO:0000256" key="1">
    <source>
        <dbReference type="SAM" id="MobiDB-lite"/>
    </source>
</evidence>
<feature type="region of interest" description="Disordered" evidence="1">
    <location>
        <begin position="612"/>
        <end position="667"/>
    </location>
</feature>
<dbReference type="Proteomes" id="UP000095283">
    <property type="component" value="Unplaced"/>
</dbReference>
<reference evidence="4" key="1">
    <citation type="submission" date="2016-11" db="UniProtKB">
        <authorList>
            <consortium name="WormBaseParasite"/>
        </authorList>
    </citation>
    <scope>IDENTIFICATION</scope>
</reference>
<feature type="region of interest" description="Disordered" evidence="1">
    <location>
        <begin position="518"/>
        <end position="554"/>
    </location>
</feature>
<name>A0A1I7XFC5_HETBA</name>
<feature type="compositionally biased region" description="Basic and acidic residues" evidence="1">
    <location>
        <begin position="645"/>
        <end position="658"/>
    </location>
</feature>
<dbReference type="InterPro" id="IPR011009">
    <property type="entry name" value="Kinase-like_dom_sf"/>
</dbReference>
<sequence>MKTSDLPYIRLNGGAIVDDEARAWPSVSDRLGLHKQGSVSCEVLTWTEDEMEEDENRHLAASQYTNITSHNFYSSPSTDSDVDASRDHSILTSALPSTNRESDGEVTDGEGVYSQQICISIGCDATEISANEISQPNGKEEIGRGACAIVYKVVYNNAFVALKHLRDDRKSQLSIDALKREAVVINRLRHPNIIQLLGVCLEQPFIGLVLELCEGRSLKTVCQKVANSFVSVRILVDWAAQIASAMTFLSQERLVHRDLKADNGMLKLSLHPILFLGLLYFKFTSFSVLVKECVCFCNLSVTTPTSPTQSIHLHDGIQADGSCQKCHGKALDRLTLKITDFGVTKKINIHDEKRQSLVGTYAWMAPEAYRFMRYSEASDIWSFGVVLWELLTRKEPYQDLVPITVAFLVSTQALELPIADNCPLKWKELMQRCWNVEPEERPTFAQLLNDFKEYREELEREGFSEEQEALVQRVQSDIARDLTEIYVKLGPDREDSNKQLREMYKKLYIEIKEQTASREAEIKPEVKERRKPKKKIGKNDISRPGPVRHVMTIQPNPDKNELRFIRFDPPASSGLPIVSPSEQQPSSGVFGTLPRREKNRLITEHRPLKANLSISSPNLNDIDLNGTVKGPLKRKDAIRKKRPGLHNEDNQEKPDRAVVELADQDGM</sequence>
<protein>
    <submittedName>
        <fullName evidence="4">Protein kinase domain-containing protein</fullName>
    </submittedName>
</protein>
<evidence type="ECO:0000313" key="4">
    <source>
        <dbReference type="WBParaSite" id="Hba_16431"/>
    </source>
</evidence>
<proteinExistence type="predicted"/>
<feature type="region of interest" description="Disordered" evidence="1">
    <location>
        <begin position="573"/>
        <end position="592"/>
    </location>
</feature>
<dbReference type="InterPro" id="IPR001245">
    <property type="entry name" value="Ser-Thr/Tyr_kinase_cat_dom"/>
</dbReference>
<accession>A0A1I7XFC5</accession>
<dbReference type="WBParaSite" id="Hba_16431">
    <property type="protein sequence ID" value="Hba_16431"/>
    <property type="gene ID" value="Hba_16431"/>
</dbReference>
<dbReference type="InterPro" id="IPR051681">
    <property type="entry name" value="Ser/Thr_Kinases-Pseudokinases"/>
</dbReference>
<dbReference type="PROSITE" id="PS50011">
    <property type="entry name" value="PROTEIN_KINASE_DOM"/>
    <property type="match status" value="1"/>
</dbReference>
<feature type="compositionally biased region" description="Polar residues" evidence="1">
    <location>
        <begin position="580"/>
        <end position="589"/>
    </location>
</feature>
<feature type="compositionally biased region" description="Basic and acidic residues" evidence="1">
    <location>
        <begin position="518"/>
        <end position="528"/>
    </location>
</feature>
<dbReference type="Gene3D" id="1.10.510.10">
    <property type="entry name" value="Transferase(Phosphotransferase) domain 1"/>
    <property type="match status" value="1"/>
</dbReference>
<dbReference type="PANTHER" id="PTHR44329:SF6">
    <property type="entry name" value="RECEPTOR-INTERACTING SERINE_THREONINE-PROTEIN KINASE 1"/>
    <property type="match status" value="1"/>
</dbReference>
<feature type="domain" description="Protein kinase" evidence="2">
    <location>
        <begin position="136"/>
        <end position="455"/>
    </location>
</feature>
<evidence type="ECO:0000259" key="2">
    <source>
        <dbReference type="PROSITE" id="PS50011"/>
    </source>
</evidence>
<dbReference type="Pfam" id="PF00069">
    <property type="entry name" value="Pkinase"/>
    <property type="match status" value="1"/>
</dbReference>
<dbReference type="PANTHER" id="PTHR44329">
    <property type="entry name" value="SERINE/THREONINE-PROTEIN KINASE TNNI3K-RELATED"/>
    <property type="match status" value="1"/>
</dbReference>
<dbReference type="Gene3D" id="3.30.200.20">
    <property type="entry name" value="Phosphorylase Kinase, domain 1"/>
    <property type="match status" value="1"/>
</dbReference>
<dbReference type="SMART" id="SM00220">
    <property type="entry name" value="S_TKc"/>
    <property type="match status" value="1"/>
</dbReference>
<dbReference type="AlphaFoldDB" id="A0A1I7XFC5"/>
<dbReference type="Pfam" id="PF07714">
    <property type="entry name" value="PK_Tyr_Ser-Thr"/>
    <property type="match status" value="1"/>
</dbReference>
<evidence type="ECO:0000313" key="3">
    <source>
        <dbReference type="Proteomes" id="UP000095283"/>
    </source>
</evidence>
<keyword evidence="3" id="KW-1185">Reference proteome</keyword>
<dbReference type="GO" id="GO:0004706">
    <property type="term" value="F:JUN kinase kinase kinase activity"/>
    <property type="evidence" value="ECO:0007669"/>
    <property type="project" value="TreeGrafter"/>
</dbReference>
<organism evidence="3 4">
    <name type="scientific">Heterorhabditis bacteriophora</name>
    <name type="common">Entomopathogenic nematode worm</name>
    <dbReference type="NCBI Taxonomy" id="37862"/>
    <lineage>
        <taxon>Eukaryota</taxon>
        <taxon>Metazoa</taxon>
        <taxon>Ecdysozoa</taxon>
        <taxon>Nematoda</taxon>
        <taxon>Chromadorea</taxon>
        <taxon>Rhabditida</taxon>
        <taxon>Rhabditina</taxon>
        <taxon>Rhabditomorpha</taxon>
        <taxon>Strongyloidea</taxon>
        <taxon>Heterorhabditidae</taxon>
        <taxon>Heterorhabditis</taxon>
    </lineage>
</organism>
<dbReference type="SUPFAM" id="SSF56112">
    <property type="entry name" value="Protein kinase-like (PK-like)"/>
    <property type="match status" value="1"/>
</dbReference>
<dbReference type="GO" id="GO:0005524">
    <property type="term" value="F:ATP binding"/>
    <property type="evidence" value="ECO:0007669"/>
    <property type="project" value="InterPro"/>
</dbReference>